<dbReference type="AlphaFoldDB" id="A0A3A4AKZ7"/>
<evidence type="ECO:0000313" key="2">
    <source>
        <dbReference type="EMBL" id="RJL19574.1"/>
    </source>
</evidence>
<dbReference type="Proteomes" id="UP000265768">
    <property type="component" value="Unassembled WGS sequence"/>
</dbReference>
<comment type="caution">
    <text evidence="2">The sequence shown here is derived from an EMBL/GenBank/DDBJ whole genome shotgun (WGS) entry which is preliminary data.</text>
</comment>
<protein>
    <submittedName>
        <fullName evidence="2">Uncharacterized protein</fullName>
    </submittedName>
</protein>
<keyword evidence="1" id="KW-0812">Transmembrane</keyword>
<feature type="transmembrane region" description="Helical" evidence="1">
    <location>
        <begin position="42"/>
        <end position="65"/>
    </location>
</feature>
<dbReference type="EMBL" id="QZEY01000036">
    <property type="protein sequence ID" value="RJL19574.1"/>
    <property type="molecule type" value="Genomic_DNA"/>
</dbReference>
<evidence type="ECO:0000313" key="3">
    <source>
        <dbReference type="Proteomes" id="UP000265768"/>
    </source>
</evidence>
<keyword evidence="3" id="KW-1185">Reference proteome</keyword>
<name>A0A3A4AKZ7_9ACTN</name>
<accession>A0A3A4AKZ7</accession>
<reference evidence="2 3" key="1">
    <citation type="submission" date="2018-09" db="EMBL/GenBank/DDBJ databases">
        <title>YIM 75507 draft genome.</title>
        <authorList>
            <person name="Tang S."/>
            <person name="Feng Y."/>
        </authorList>
    </citation>
    <scope>NUCLEOTIDE SEQUENCE [LARGE SCALE GENOMIC DNA]</scope>
    <source>
        <strain evidence="2 3">YIM 75507</strain>
    </source>
</reference>
<keyword evidence="1" id="KW-0472">Membrane</keyword>
<feature type="transmembrane region" description="Helical" evidence="1">
    <location>
        <begin position="12"/>
        <end position="30"/>
    </location>
</feature>
<sequence length="77" mass="8401">MRLVKSSAADVLIGHLVLMATVSVLVWVGVEWLTSWPAGVALWLSGLAGGLVTSLIVRAWLSALLRTDRTYRVKGRR</sequence>
<organism evidence="2 3">
    <name type="scientific">Bailinhaonella thermotolerans</name>
    <dbReference type="NCBI Taxonomy" id="1070861"/>
    <lineage>
        <taxon>Bacteria</taxon>
        <taxon>Bacillati</taxon>
        <taxon>Actinomycetota</taxon>
        <taxon>Actinomycetes</taxon>
        <taxon>Streptosporangiales</taxon>
        <taxon>Streptosporangiaceae</taxon>
        <taxon>Bailinhaonella</taxon>
    </lineage>
</organism>
<evidence type="ECO:0000256" key="1">
    <source>
        <dbReference type="SAM" id="Phobius"/>
    </source>
</evidence>
<keyword evidence="1" id="KW-1133">Transmembrane helix</keyword>
<proteinExistence type="predicted"/>
<gene>
    <name evidence="2" type="ORF">D5H75_40255</name>
</gene>